<gene>
    <name evidence="1" type="ORF">LEP1GSC178_0543</name>
</gene>
<dbReference type="Proteomes" id="UP000018720">
    <property type="component" value="Unassembled WGS sequence"/>
</dbReference>
<evidence type="ECO:0000313" key="2">
    <source>
        <dbReference type="Proteomes" id="UP000018720"/>
    </source>
</evidence>
<sequence length="37" mass="4221">MGLPGRKGFEKVSSYFDNPNIPDFYDWGNFPRSGPAR</sequence>
<protein>
    <submittedName>
        <fullName evidence="1">Uncharacterized protein</fullName>
    </submittedName>
</protein>
<organism evidence="1 2">
    <name type="scientific">Leptospira licerasiae str. MMD4847</name>
    <dbReference type="NCBI Taxonomy" id="1049971"/>
    <lineage>
        <taxon>Bacteria</taxon>
        <taxon>Pseudomonadati</taxon>
        <taxon>Spirochaetota</taxon>
        <taxon>Spirochaetia</taxon>
        <taxon>Leptospirales</taxon>
        <taxon>Leptospiraceae</taxon>
        <taxon>Leptospira</taxon>
    </lineage>
</organism>
<reference evidence="1 2" key="1">
    <citation type="submission" date="2012-08" db="EMBL/GenBank/DDBJ databases">
        <authorList>
            <person name="Harkins D.M."/>
            <person name="Durkin A.S."/>
            <person name="Selengut J.D."/>
            <person name="Sanka R."/>
            <person name="DePew J."/>
            <person name="Purushe J."/>
            <person name="Matthias M.A."/>
            <person name="Vinetz J.M."/>
            <person name="Sutton G.G."/>
            <person name="Nelson W.C."/>
            <person name="Fouts D.E."/>
        </authorList>
    </citation>
    <scope>NUCLEOTIDE SEQUENCE [LARGE SCALE GENOMIC DNA]</scope>
    <source>
        <strain evidence="1 2">MMD4847</strain>
    </source>
</reference>
<proteinExistence type="predicted"/>
<accession>A0ABN0H895</accession>
<comment type="caution">
    <text evidence="1">The sequence shown here is derived from an EMBL/GenBank/DDBJ whole genome shotgun (WGS) entry which is preliminary data.</text>
</comment>
<dbReference type="EMBL" id="AHOM02000008">
    <property type="protein sequence ID" value="EJZ41734.1"/>
    <property type="molecule type" value="Genomic_DNA"/>
</dbReference>
<name>A0ABN0H895_9LEPT</name>
<evidence type="ECO:0000313" key="1">
    <source>
        <dbReference type="EMBL" id="EJZ41734.1"/>
    </source>
</evidence>
<keyword evidence="2" id="KW-1185">Reference proteome</keyword>